<organism evidence="1 2">
    <name type="scientific">Leucogyrophana mollusca</name>
    <dbReference type="NCBI Taxonomy" id="85980"/>
    <lineage>
        <taxon>Eukaryota</taxon>
        <taxon>Fungi</taxon>
        <taxon>Dikarya</taxon>
        <taxon>Basidiomycota</taxon>
        <taxon>Agaricomycotina</taxon>
        <taxon>Agaricomycetes</taxon>
        <taxon>Agaricomycetidae</taxon>
        <taxon>Boletales</taxon>
        <taxon>Boletales incertae sedis</taxon>
        <taxon>Leucogyrophana</taxon>
    </lineage>
</organism>
<comment type="caution">
    <text evidence="1">The sequence shown here is derived from an EMBL/GenBank/DDBJ whole genome shotgun (WGS) entry which is preliminary data.</text>
</comment>
<accession>A0ACB8B383</accession>
<gene>
    <name evidence="1" type="ORF">BV22DRAFT_851316</name>
</gene>
<evidence type="ECO:0000313" key="1">
    <source>
        <dbReference type="EMBL" id="KAH7919623.1"/>
    </source>
</evidence>
<protein>
    <submittedName>
        <fullName evidence="1">Uncharacterized protein</fullName>
    </submittedName>
</protein>
<keyword evidence="2" id="KW-1185">Reference proteome</keyword>
<dbReference type="Proteomes" id="UP000790709">
    <property type="component" value="Unassembled WGS sequence"/>
</dbReference>
<dbReference type="EMBL" id="MU266643">
    <property type="protein sequence ID" value="KAH7919623.1"/>
    <property type="molecule type" value="Genomic_DNA"/>
</dbReference>
<reference evidence="1" key="1">
    <citation type="journal article" date="2021" name="New Phytol.">
        <title>Evolutionary innovations through gain and loss of genes in the ectomycorrhizal Boletales.</title>
        <authorList>
            <person name="Wu G."/>
            <person name="Miyauchi S."/>
            <person name="Morin E."/>
            <person name="Kuo A."/>
            <person name="Drula E."/>
            <person name="Varga T."/>
            <person name="Kohler A."/>
            <person name="Feng B."/>
            <person name="Cao Y."/>
            <person name="Lipzen A."/>
            <person name="Daum C."/>
            <person name="Hundley H."/>
            <person name="Pangilinan J."/>
            <person name="Johnson J."/>
            <person name="Barry K."/>
            <person name="LaButti K."/>
            <person name="Ng V."/>
            <person name="Ahrendt S."/>
            <person name="Min B."/>
            <person name="Choi I.G."/>
            <person name="Park H."/>
            <person name="Plett J.M."/>
            <person name="Magnuson J."/>
            <person name="Spatafora J.W."/>
            <person name="Nagy L.G."/>
            <person name="Henrissat B."/>
            <person name="Grigoriev I.V."/>
            <person name="Yang Z.L."/>
            <person name="Xu J."/>
            <person name="Martin F.M."/>
        </authorList>
    </citation>
    <scope>NUCLEOTIDE SEQUENCE</scope>
    <source>
        <strain evidence="1">KUC20120723A-06</strain>
    </source>
</reference>
<evidence type="ECO:0000313" key="2">
    <source>
        <dbReference type="Proteomes" id="UP000790709"/>
    </source>
</evidence>
<name>A0ACB8B383_9AGAM</name>
<sequence>MRTELSQIRKDGKAKIWRFWIGHLYQYAGVLVALEGSRRSGDASTATRGPPAPLPRARIIFISSRYERSRTEKQELSPLEHRLILSSCEYHCVYHRKYHEVTRNIHGHLGTPLGHPHPYGFALSDLAIYTIHETHRLRPPIYASCVQTLLVTLLHAHLRQGLPHACIVRDVLAQQTRSARRLA</sequence>
<proteinExistence type="predicted"/>